<dbReference type="Gene3D" id="1.10.443.10">
    <property type="entry name" value="Intergrase catalytic core"/>
    <property type="match status" value="1"/>
</dbReference>
<organism evidence="8 9">
    <name type="scientific">Bacillus nakamurai</name>
    <dbReference type="NCBI Taxonomy" id="1793963"/>
    <lineage>
        <taxon>Bacteria</taxon>
        <taxon>Bacillati</taxon>
        <taxon>Bacillota</taxon>
        <taxon>Bacilli</taxon>
        <taxon>Bacillales</taxon>
        <taxon>Bacillaceae</taxon>
        <taxon>Bacillus</taxon>
    </lineage>
</organism>
<dbReference type="InterPro" id="IPR004107">
    <property type="entry name" value="Integrase_SAM-like_N"/>
</dbReference>
<feature type="domain" description="Tyr recombinase" evidence="6">
    <location>
        <begin position="170"/>
        <end position="368"/>
    </location>
</feature>
<dbReference type="AlphaFoldDB" id="A0A150FBT9"/>
<keyword evidence="4" id="KW-0233">DNA recombination</keyword>
<dbReference type="PANTHER" id="PTHR30349:SF64">
    <property type="entry name" value="PROPHAGE INTEGRASE INTD-RELATED"/>
    <property type="match status" value="1"/>
</dbReference>
<evidence type="ECO:0000256" key="1">
    <source>
        <dbReference type="ARBA" id="ARBA00008857"/>
    </source>
</evidence>
<comment type="caution">
    <text evidence="8">The sequence shown here is derived from an EMBL/GenBank/DDBJ whole genome shotgun (WGS) entry which is preliminary data.</text>
</comment>
<dbReference type="GO" id="GO:0003677">
    <property type="term" value="F:DNA binding"/>
    <property type="evidence" value="ECO:0007669"/>
    <property type="project" value="UniProtKB-UniRule"/>
</dbReference>
<dbReference type="PROSITE" id="PS51898">
    <property type="entry name" value="TYR_RECOMBINASE"/>
    <property type="match status" value="1"/>
</dbReference>
<evidence type="ECO:0000259" key="7">
    <source>
        <dbReference type="PROSITE" id="PS51900"/>
    </source>
</evidence>
<dbReference type="RefSeq" id="WP_061520141.1">
    <property type="nucleotide sequence ID" value="NZ_LSBA01000003.1"/>
</dbReference>
<dbReference type="Pfam" id="PF00589">
    <property type="entry name" value="Phage_integrase"/>
    <property type="match status" value="1"/>
</dbReference>
<reference evidence="9" key="1">
    <citation type="submission" date="2016-02" db="EMBL/GenBank/DDBJ databases">
        <authorList>
            <person name="Dunlap C."/>
        </authorList>
    </citation>
    <scope>NUCLEOTIDE SEQUENCE [LARGE SCALE GENOMIC DNA]</scope>
    <source>
        <strain evidence="9">NRRL B-41092</strain>
    </source>
</reference>
<evidence type="ECO:0000256" key="3">
    <source>
        <dbReference type="ARBA" id="ARBA00023125"/>
    </source>
</evidence>
<dbReference type="Gene3D" id="1.10.150.130">
    <property type="match status" value="1"/>
</dbReference>
<accession>A0A150FBT9</accession>
<dbReference type="InterPro" id="IPR013762">
    <property type="entry name" value="Integrase-like_cat_sf"/>
</dbReference>
<sequence>MPIKKIKSGKYKVDVSLGTDPITGERIRKRPSAPTKKDAEALEAILRSKHKSKEWVSKKEISFPELIELYLNECKLSNKPAYHNIQSYTINKHIRDYFKKADIKRITHNEIIDFRKDLIEKEQSNGKKLSNKSINNLLATLSQLFETAVNEGVINENPCSKVKRLPLKHKKMKFWRPEEFKKFISFIPNDQLLFKTFYTTAYLTGLRCGEMLALQWDDIDPYLMEIDIRKSATYIKGEFIVNELKTRNSIRRISINQKLFGLLEHWKKHQKELFNSLKIPHSAKTYVFQYKDKPSSKDIFSRKIIYFCKDTELEPIRLHDFRHSHAALLINQGGDYITIKERLGHASARTTIDVYGHLYSNKQKEIADKSDNLL</sequence>
<name>A0A150FBT9_9BACI</name>
<dbReference type="CDD" id="cd01189">
    <property type="entry name" value="INT_ICEBs1_C_like"/>
    <property type="match status" value="1"/>
</dbReference>
<dbReference type="InterPro" id="IPR011010">
    <property type="entry name" value="DNA_brk_join_enz"/>
</dbReference>
<keyword evidence="9" id="KW-1185">Reference proteome</keyword>
<keyword evidence="2" id="KW-0229">DNA integration</keyword>
<comment type="similarity">
    <text evidence="1">Belongs to the 'phage' integrase family.</text>
</comment>
<dbReference type="OrthoDB" id="9803188at2"/>
<evidence type="ECO:0000313" key="9">
    <source>
        <dbReference type="Proteomes" id="UP000075430"/>
    </source>
</evidence>
<dbReference type="EMBL" id="LSBA01000003">
    <property type="protein sequence ID" value="KXZ22970.1"/>
    <property type="molecule type" value="Genomic_DNA"/>
</dbReference>
<dbReference type="Proteomes" id="UP000075430">
    <property type="component" value="Unassembled WGS sequence"/>
</dbReference>
<dbReference type="InterPro" id="IPR002104">
    <property type="entry name" value="Integrase_catalytic"/>
</dbReference>
<dbReference type="Pfam" id="PF14659">
    <property type="entry name" value="Phage_int_SAM_3"/>
    <property type="match status" value="1"/>
</dbReference>
<dbReference type="InterPro" id="IPR010998">
    <property type="entry name" value="Integrase_recombinase_N"/>
</dbReference>
<protein>
    <submittedName>
        <fullName evidence="8">Integrase</fullName>
    </submittedName>
</protein>
<evidence type="ECO:0000256" key="5">
    <source>
        <dbReference type="PROSITE-ProRule" id="PRU01248"/>
    </source>
</evidence>
<evidence type="ECO:0000313" key="8">
    <source>
        <dbReference type="EMBL" id="KXZ22970.1"/>
    </source>
</evidence>
<evidence type="ECO:0000256" key="4">
    <source>
        <dbReference type="ARBA" id="ARBA00023172"/>
    </source>
</evidence>
<keyword evidence="3 5" id="KW-0238">DNA-binding</keyword>
<proteinExistence type="inferred from homology"/>
<dbReference type="GO" id="GO:0006310">
    <property type="term" value="P:DNA recombination"/>
    <property type="evidence" value="ECO:0007669"/>
    <property type="project" value="UniProtKB-KW"/>
</dbReference>
<dbReference type="STRING" id="1793963.AXI58_07160"/>
<dbReference type="SUPFAM" id="SSF56349">
    <property type="entry name" value="DNA breaking-rejoining enzymes"/>
    <property type="match status" value="1"/>
</dbReference>
<feature type="domain" description="Core-binding (CB)" evidence="7">
    <location>
        <begin position="61"/>
        <end position="149"/>
    </location>
</feature>
<dbReference type="InterPro" id="IPR050090">
    <property type="entry name" value="Tyrosine_recombinase_XerCD"/>
</dbReference>
<evidence type="ECO:0000256" key="2">
    <source>
        <dbReference type="ARBA" id="ARBA00022908"/>
    </source>
</evidence>
<dbReference type="GO" id="GO:0015074">
    <property type="term" value="P:DNA integration"/>
    <property type="evidence" value="ECO:0007669"/>
    <property type="project" value="UniProtKB-KW"/>
</dbReference>
<gene>
    <name evidence="8" type="ORF">AXI58_07160</name>
</gene>
<dbReference type="PANTHER" id="PTHR30349">
    <property type="entry name" value="PHAGE INTEGRASE-RELATED"/>
    <property type="match status" value="1"/>
</dbReference>
<dbReference type="PROSITE" id="PS51900">
    <property type="entry name" value="CB"/>
    <property type="match status" value="1"/>
</dbReference>
<evidence type="ECO:0000259" key="6">
    <source>
        <dbReference type="PROSITE" id="PS51898"/>
    </source>
</evidence>
<dbReference type="InterPro" id="IPR044068">
    <property type="entry name" value="CB"/>
</dbReference>